<organism evidence="2 3">
    <name type="scientific">Glossina brevipalpis</name>
    <dbReference type="NCBI Taxonomy" id="37001"/>
    <lineage>
        <taxon>Eukaryota</taxon>
        <taxon>Metazoa</taxon>
        <taxon>Ecdysozoa</taxon>
        <taxon>Arthropoda</taxon>
        <taxon>Hexapoda</taxon>
        <taxon>Insecta</taxon>
        <taxon>Pterygota</taxon>
        <taxon>Neoptera</taxon>
        <taxon>Endopterygota</taxon>
        <taxon>Diptera</taxon>
        <taxon>Brachycera</taxon>
        <taxon>Muscomorpha</taxon>
        <taxon>Hippoboscoidea</taxon>
        <taxon>Glossinidae</taxon>
        <taxon>Glossina</taxon>
    </lineage>
</organism>
<reference evidence="3" key="1">
    <citation type="submission" date="2014-03" db="EMBL/GenBank/DDBJ databases">
        <authorList>
            <person name="Aksoy S."/>
            <person name="Warren W."/>
            <person name="Wilson R.K."/>
        </authorList>
    </citation>
    <scope>NUCLEOTIDE SEQUENCE [LARGE SCALE GENOMIC DNA]</scope>
    <source>
        <strain evidence="3">IAEA</strain>
    </source>
</reference>
<evidence type="ECO:0000256" key="1">
    <source>
        <dbReference type="SAM" id="Phobius"/>
    </source>
</evidence>
<reference evidence="2" key="2">
    <citation type="submission" date="2020-05" db="UniProtKB">
        <authorList>
            <consortium name="EnsemblMetazoa"/>
        </authorList>
    </citation>
    <scope>IDENTIFICATION</scope>
    <source>
        <strain evidence="2">IAEA</strain>
    </source>
</reference>
<sequence>MQFLSTVCSSNAVDIIIMLESMTNMSLNVVYKHITYTRRYYETTSLVLTVRVYRITGSEIKLTNKAFRRFVLFIGFSLTIPIVQSTISIFSYHLQFSYPWIVEKDSRGYTITLAYIYKPRSPRSGGGNKGGSENWVEN</sequence>
<keyword evidence="1" id="KW-0812">Transmembrane</keyword>
<name>A0A1A9WQ04_9MUSC</name>
<proteinExistence type="predicted"/>
<dbReference type="Proteomes" id="UP000091820">
    <property type="component" value="Unassembled WGS sequence"/>
</dbReference>
<keyword evidence="3" id="KW-1185">Reference proteome</keyword>
<evidence type="ECO:0000313" key="3">
    <source>
        <dbReference type="Proteomes" id="UP000091820"/>
    </source>
</evidence>
<keyword evidence="1" id="KW-1133">Transmembrane helix</keyword>
<dbReference type="VEuPathDB" id="VectorBase:GBRI027697"/>
<dbReference type="EnsemblMetazoa" id="GBRI027697-RA">
    <property type="protein sequence ID" value="GBRI027697-PA"/>
    <property type="gene ID" value="GBRI027697"/>
</dbReference>
<evidence type="ECO:0000313" key="2">
    <source>
        <dbReference type="EnsemblMetazoa" id="GBRI027697-PA"/>
    </source>
</evidence>
<protein>
    <submittedName>
        <fullName evidence="2">Uncharacterized protein</fullName>
    </submittedName>
</protein>
<feature type="transmembrane region" description="Helical" evidence="1">
    <location>
        <begin position="70"/>
        <end position="94"/>
    </location>
</feature>
<dbReference type="AlphaFoldDB" id="A0A1A9WQ04"/>
<keyword evidence="1" id="KW-0472">Membrane</keyword>
<accession>A0A1A9WQ04</accession>